<sequence length="73" mass="8233">MAQVSVKNIQPMTDLVLNQTVQVRIRANVWVMGIIIGFLECINRITGMAYQVEYSTPMGTARSYFGPDDIRLP</sequence>
<dbReference type="AlphaFoldDB" id="A0A165QF39"/>
<gene>
    <name evidence="1" type="ORF">NEOLEDRAFT_1180935</name>
</gene>
<proteinExistence type="predicted"/>
<dbReference type="Proteomes" id="UP000076761">
    <property type="component" value="Unassembled WGS sequence"/>
</dbReference>
<dbReference type="InParanoid" id="A0A165QF39"/>
<name>A0A165QF39_9AGAM</name>
<dbReference type="OrthoDB" id="3254025at2759"/>
<reference evidence="1 2" key="1">
    <citation type="journal article" date="2016" name="Mol. Biol. Evol.">
        <title>Comparative Genomics of Early-Diverging Mushroom-Forming Fungi Provides Insights into the Origins of Lignocellulose Decay Capabilities.</title>
        <authorList>
            <person name="Nagy L.G."/>
            <person name="Riley R."/>
            <person name="Tritt A."/>
            <person name="Adam C."/>
            <person name="Daum C."/>
            <person name="Floudas D."/>
            <person name="Sun H."/>
            <person name="Yadav J.S."/>
            <person name="Pangilinan J."/>
            <person name="Larsson K.H."/>
            <person name="Matsuura K."/>
            <person name="Barry K."/>
            <person name="Labutti K."/>
            <person name="Kuo R."/>
            <person name="Ohm R.A."/>
            <person name="Bhattacharya S.S."/>
            <person name="Shirouzu T."/>
            <person name="Yoshinaga Y."/>
            <person name="Martin F.M."/>
            <person name="Grigoriev I.V."/>
            <person name="Hibbett D.S."/>
        </authorList>
    </citation>
    <scope>NUCLEOTIDE SEQUENCE [LARGE SCALE GENOMIC DNA]</scope>
    <source>
        <strain evidence="1 2">HHB14362 ss-1</strain>
    </source>
</reference>
<evidence type="ECO:0000313" key="1">
    <source>
        <dbReference type="EMBL" id="KZT22349.1"/>
    </source>
</evidence>
<protein>
    <submittedName>
        <fullName evidence="1">Uncharacterized protein</fullName>
    </submittedName>
</protein>
<organism evidence="1 2">
    <name type="scientific">Neolentinus lepideus HHB14362 ss-1</name>
    <dbReference type="NCBI Taxonomy" id="1314782"/>
    <lineage>
        <taxon>Eukaryota</taxon>
        <taxon>Fungi</taxon>
        <taxon>Dikarya</taxon>
        <taxon>Basidiomycota</taxon>
        <taxon>Agaricomycotina</taxon>
        <taxon>Agaricomycetes</taxon>
        <taxon>Gloeophyllales</taxon>
        <taxon>Gloeophyllaceae</taxon>
        <taxon>Neolentinus</taxon>
    </lineage>
</organism>
<accession>A0A165QF39</accession>
<dbReference type="EMBL" id="KV425596">
    <property type="protein sequence ID" value="KZT22349.1"/>
    <property type="molecule type" value="Genomic_DNA"/>
</dbReference>
<keyword evidence="2" id="KW-1185">Reference proteome</keyword>
<evidence type="ECO:0000313" key="2">
    <source>
        <dbReference type="Proteomes" id="UP000076761"/>
    </source>
</evidence>